<name>A0A644U6C6_9ZZZZ</name>
<evidence type="ECO:0000259" key="4">
    <source>
        <dbReference type="PROSITE" id="PS50893"/>
    </source>
</evidence>
<dbReference type="PROSITE" id="PS50893">
    <property type="entry name" value="ABC_TRANSPORTER_2"/>
    <property type="match status" value="1"/>
</dbReference>
<dbReference type="PANTHER" id="PTHR42939">
    <property type="entry name" value="ABC TRANSPORTER ATP-BINDING PROTEIN ALBC-RELATED"/>
    <property type="match status" value="1"/>
</dbReference>
<evidence type="ECO:0000313" key="5">
    <source>
        <dbReference type="EMBL" id="MPL74481.1"/>
    </source>
</evidence>
<dbReference type="PANTHER" id="PTHR42939:SF1">
    <property type="entry name" value="ABC TRANSPORTER ATP-BINDING PROTEIN ALBC-RELATED"/>
    <property type="match status" value="1"/>
</dbReference>
<dbReference type="InterPro" id="IPR051782">
    <property type="entry name" value="ABC_Transporter_VariousFunc"/>
</dbReference>
<dbReference type="AlphaFoldDB" id="A0A644U6C6"/>
<accession>A0A644U6C6</accession>
<sequence length="276" mass="31097">MMVTIDNLQFNYSKHIVFNDVSMKLEAGKIYGLLGQNGVGKTTLLKIMSGLLKLKSGSCRVNGYNPYLREPGFLGELFYIPEDFMGPDLVVNKFARLRGEFYPNYDHNKFSRLMTEFEVNGNSKFTKLSFGQQKKAIIAFALSTNTKLILMDEPSNGLDIPSKAQLRRVTSQASTDETCIVISTHQVRDLENLIDPIIILDRNGVLLNASIDEISQKLCFEFSPTASENAIYSEQTLGGFINVNRNITGRECKVNIEALFNSVLQNRELIKDIFKK</sequence>
<dbReference type="Pfam" id="PF00005">
    <property type="entry name" value="ABC_tran"/>
    <property type="match status" value="1"/>
</dbReference>
<dbReference type="CDD" id="cd03230">
    <property type="entry name" value="ABC_DR_subfamily_A"/>
    <property type="match status" value="1"/>
</dbReference>
<feature type="domain" description="ABC transporter" evidence="4">
    <location>
        <begin position="3"/>
        <end position="227"/>
    </location>
</feature>
<keyword evidence="1" id="KW-0813">Transport</keyword>
<dbReference type="SMART" id="SM00382">
    <property type="entry name" value="AAA"/>
    <property type="match status" value="1"/>
</dbReference>
<dbReference type="InterPro" id="IPR027417">
    <property type="entry name" value="P-loop_NTPase"/>
</dbReference>
<dbReference type="Gene3D" id="3.40.50.300">
    <property type="entry name" value="P-loop containing nucleotide triphosphate hydrolases"/>
    <property type="match status" value="1"/>
</dbReference>
<dbReference type="InterPro" id="IPR003593">
    <property type="entry name" value="AAA+_ATPase"/>
</dbReference>
<reference evidence="5" key="1">
    <citation type="submission" date="2019-08" db="EMBL/GenBank/DDBJ databases">
        <authorList>
            <person name="Kucharzyk K."/>
            <person name="Murdoch R.W."/>
            <person name="Higgins S."/>
            <person name="Loffler F."/>
        </authorList>
    </citation>
    <scope>NUCLEOTIDE SEQUENCE</scope>
</reference>
<dbReference type="EMBL" id="VSSQ01000080">
    <property type="protein sequence ID" value="MPL74481.1"/>
    <property type="molecule type" value="Genomic_DNA"/>
</dbReference>
<evidence type="ECO:0000256" key="1">
    <source>
        <dbReference type="ARBA" id="ARBA00022448"/>
    </source>
</evidence>
<dbReference type="GO" id="GO:0016887">
    <property type="term" value="F:ATP hydrolysis activity"/>
    <property type="evidence" value="ECO:0007669"/>
    <property type="project" value="InterPro"/>
</dbReference>
<evidence type="ECO:0000256" key="3">
    <source>
        <dbReference type="ARBA" id="ARBA00022840"/>
    </source>
</evidence>
<comment type="caution">
    <text evidence="5">The sequence shown here is derived from an EMBL/GenBank/DDBJ whole genome shotgun (WGS) entry which is preliminary data.</text>
</comment>
<keyword evidence="2" id="KW-0547">Nucleotide-binding</keyword>
<organism evidence="5">
    <name type="scientific">bioreactor metagenome</name>
    <dbReference type="NCBI Taxonomy" id="1076179"/>
    <lineage>
        <taxon>unclassified sequences</taxon>
        <taxon>metagenomes</taxon>
        <taxon>ecological metagenomes</taxon>
    </lineage>
</organism>
<gene>
    <name evidence="5" type="primary">btuD_55</name>
    <name evidence="5" type="ORF">SDC9_20293</name>
</gene>
<dbReference type="SUPFAM" id="SSF52540">
    <property type="entry name" value="P-loop containing nucleoside triphosphate hydrolases"/>
    <property type="match status" value="1"/>
</dbReference>
<keyword evidence="3 5" id="KW-0067">ATP-binding</keyword>
<dbReference type="GO" id="GO:0005524">
    <property type="term" value="F:ATP binding"/>
    <property type="evidence" value="ECO:0007669"/>
    <property type="project" value="UniProtKB-KW"/>
</dbReference>
<proteinExistence type="predicted"/>
<protein>
    <submittedName>
        <fullName evidence="5">Vitamin B12 import ATP-binding protein BtuD</fullName>
    </submittedName>
</protein>
<evidence type="ECO:0000256" key="2">
    <source>
        <dbReference type="ARBA" id="ARBA00022741"/>
    </source>
</evidence>
<dbReference type="InterPro" id="IPR003439">
    <property type="entry name" value="ABC_transporter-like_ATP-bd"/>
</dbReference>